<evidence type="ECO:0000259" key="8">
    <source>
        <dbReference type="Pfam" id="PF13087"/>
    </source>
</evidence>
<dbReference type="InterPro" id="IPR041677">
    <property type="entry name" value="DNA2/NAM7_AAA_11"/>
</dbReference>
<dbReference type="RefSeq" id="WP_092756451.1">
    <property type="nucleotide sequence ID" value="NZ_FOCG01000005.1"/>
</dbReference>
<dbReference type="OrthoDB" id="9757917at2"/>
<dbReference type="InterPro" id="IPR041679">
    <property type="entry name" value="DNA2/NAM7-like_C"/>
</dbReference>
<proteinExistence type="inferred from homology"/>
<dbReference type="SUPFAM" id="SSF52540">
    <property type="entry name" value="P-loop containing nucleoside triphosphate hydrolases"/>
    <property type="match status" value="1"/>
</dbReference>
<evidence type="ECO:0000256" key="2">
    <source>
        <dbReference type="ARBA" id="ARBA00022741"/>
    </source>
</evidence>
<keyword evidence="10" id="KW-1185">Reference proteome</keyword>
<evidence type="ECO:0000313" key="10">
    <source>
        <dbReference type="Proteomes" id="UP000199158"/>
    </source>
</evidence>
<dbReference type="AlphaFoldDB" id="A0A1H8E5J7"/>
<feature type="domain" description="DNA2/NAM7 helicase helicase" evidence="7">
    <location>
        <begin position="184"/>
        <end position="537"/>
    </location>
</feature>
<evidence type="ECO:0000256" key="3">
    <source>
        <dbReference type="ARBA" id="ARBA00022801"/>
    </source>
</evidence>
<dbReference type="CDD" id="cd17934">
    <property type="entry name" value="DEXXQc_Upf1-like"/>
    <property type="match status" value="1"/>
</dbReference>
<evidence type="ECO:0000259" key="6">
    <source>
        <dbReference type="Pfam" id="PF10881"/>
    </source>
</evidence>
<dbReference type="Pfam" id="PF13087">
    <property type="entry name" value="AAA_12"/>
    <property type="match status" value="1"/>
</dbReference>
<evidence type="ECO:0000256" key="4">
    <source>
        <dbReference type="ARBA" id="ARBA00022806"/>
    </source>
</evidence>
<comment type="similarity">
    <text evidence="1">Belongs to the DNA2/NAM7 helicase family.</text>
</comment>
<dbReference type="EMBL" id="FOCG01000005">
    <property type="protein sequence ID" value="SEN14839.1"/>
    <property type="molecule type" value="Genomic_DNA"/>
</dbReference>
<name>A0A1H8E5J7_9FIRM</name>
<dbReference type="GO" id="GO:0043139">
    <property type="term" value="F:5'-3' DNA helicase activity"/>
    <property type="evidence" value="ECO:0007669"/>
    <property type="project" value="TreeGrafter"/>
</dbReference>
<dbReference type="Proteomes" id="UP000199158">
    <property type="component" value="Unassembled WGS sequence"/>
</dbReference>
<dbReference type="InterPro" id="IPR024402">
    <property type="entry name" value="DUF2726"/>
</dbReference>
<keyword evidence="5" id="KW-0067">ATP-binding</keyword>
<dbReference type="PANTHER" id="PTHR43788:SF8">
    <property type="entry name" value="DNA-BINDING PROTEIN SMUBP-2"/>
    <property type="match status" value="1"/>
</dbReference>
<evidence type="ECO:0000259" key="7">
    <source>
        <dbReference type="Pfam" id="PF13086"/>
    </source>
</evidence>
<dbReference type="GO" id="GO:0005524">
    <property type="term" value="F:ATP binding"/>
    <property type="evidence" value="ECO:0007669"/>
    <property type="project" value="UniProtKB-KW"/>
</dbReference>
<accession>A0A1H8E5J7</accession>
<dbReference type="InterPro" id="IPR050534">
    <property type="entry name" value="Coronavir_polyprotein_1ab"/>
</dbReference>
<dbReference type="PANTHER" id="PTHR43788">
    <property type="entry name" value="DNA2/NAM7 HELICASE FAMILY MEMBER"/>
    <property type="match status" value="1"/>
</dbReference>
<evidence type="ECO:0000313" key="9">
    <source>
        <dbReference type="EMBL" id="SEN14839.1"/>
    </source>
</evidence>
<feature type="domain" description="DNA2/NAM7 helicase-like C-terminal" evidence="8">
    <location>
        <begin position="575"/>
        <end position="730"/>
    </location>
</feature>
<dbReference type="STRING" id="474960.SAMN05216180_2893"/>
<dbReference type="InterPro" id="IPR027417">
    <property type="entry name" value="P-loop_NTPase"/>
</dbReference>
<keyword evidence="3" id="KW-0378">Hydrolase</keyword>
<dbReference type="CDD" id="cd18808">
    <property type="entry name" value="SF1_C_Upf1"/>
    <property type="match status" value="1"/>
</dbReference>
<dbReference type="Gene3D" id="3.40.50.300">
    <property type="entry name" value="P-loop containing nucleotide triphosphate hydrolases"/>
    <property type="match status" value="3"/>
</dbReference>
<keyword evidence="4 9" id="KW-0347">Helicase</keyword>
<dbReference type="Pfam" id="PF13086">
    <property type="entry name" value="AAA_11"/>
    <property type="match status" value="1"/>
</dbReference>
<evidence type="ECO:0000256" key="5">
    <source>
        <dbReference type="ARBA" id="ARBA00022840"/>
    </source>
</evidence>
<keyword evidence="2" id="KW-0547">Nucleotide-binding</keyword>
<dbReference type="Gene3D" id="3.40.960.10">
    <property type="entry name" value="VSR Endonuclease"/>
    <property type="match status" value="1"/>
</dbReference>
<sequence length="915" mass="105682">MNQRENLILHNGQDITADVKFCQYNPTYKMYDITFQSDKIYQYNYNSIEWIRKPELIDPTLVHITHGDRELFNIENIFSFRGAVTDYWHVCFSNGSERTYDKRELKIATSCLSKKKSQDCLDYLRELASINELKSDDGEVLLQKQYDSLDFVGSDSTMALYLNPNDNKIRTYQKRSLIFPFGGNASQFRAVENAMCNQLSVIQGPPGTGKTQTILNIIANLLVENKSIQVVSNNNSATANILEKLASPKYGMEFLVAPLGSSNNKKQFIQNQNGRYPDLSSWEMEPGEQEELREKIKGLSEEVSNTFKKQERLAQTRLELESLLLEIKYFEQYCSESELPYADIKLRRTLKSEKLMQLWQECYAFSEKKHSVSFLFKIKSALIYGISDWNFYKNSLPTIITLLQALFYQARRKELASEIHDLKEYLDDVEATRKMDKLTRWSLDYLHAKLFEKYGNKHTRKYFTGDDLWKRAIDIPKEYPIILSTTFSSRNCLKGVTYNYVIMDEASQVDIATGALALSSAKNAVIVGDLKQLPNVVAEDAKKRSDSVFNSYKLAAGYSFSANSFLKSICCILPEAPQTLLREHYRCHPKIIGYCNQKFYHNELIVMTTDHGEDDTLSVYKTVEGNHRRDHTNQRQIDVLIQEALPKLKSNVTADEIGVIAPYRDQATNITTQLDSNLIEVDTVHKFQGREKDTIVLTTVDDVVTDFSDDPYLLNVAVSRAKKRLCLVTSCNEQPTDSNIGDLISYIEYYNFQIVQSEIYSVFDLLYRQYTDARIAFLKKHPRVSTYDSENVMYGNLMELLKRHTNLPLNVICHQPLNMLIRDPKRLNDEECRYAMNTATHLDFLIYSTISKKPVLAIEVDGFHYHKRGTAQYERDRMKDRILKLYGIPLLRFPTNGSGEIEQVAHFLNEYEKLI</sequence>
<dbReference type="Pfam" id="PF10881">
    <property type="entry name" value="DUF2726"/>
    <property type="match status" value="1"/>
</dbReference>
<feature type="domain" description="DUF2726" evidence="6">
    <location>
        <begin position="787"/>
        <end position="907"/>
    </location>
</feature>
<dbReference type="InterPro" id="IPR047187">
    <property type="entry name" value="SF1_C_Upf1"/>
</dbReference>
<protein>
    <submittedName>
        <fullName evidence="9">Superfamily I DNA and/or RNA helicase</fullName>
    </submittedName>
</protein>
<evidence type="ECO:0000256" key="1">
    <source>
        <dbReference type="ARBA" id="ARBA00007913"/>
    </source>
</evidence>
<organism evidence="9 10">
    <name type="scientific">Hydrogenoanaerobacterium saccharovorans</name>
    <dbReference type="NCBI Taxonomy" id="474960"/>
    <lineage>
        <taxon>Bacteria</taxon>
        <taxon>Bacillati</taxon>
        <taxon>Bacillota</taxon>
        <taxon>Clostridia</taxon>
        <taxon>Eubacteriales</taxon>
        <taxon>Oscillospiraceae</taxon>
        <taxon>Hydrogenoanaerobacterium</taxon>
    </lineage>
</organism>
<gene>
    <name evidence="9" type="ORF">SAMN05216180_2893</name>
</gene>
<dbReference type="GO" id="GO:0016787">
    <property type="term" value="F:hydrolase activity"/>
    <property type="evidence" value="ECO:0007669"/>
    <property type="project" value="UniProtKB-KW"/>
</dbReference>
<reference evidence="9 10" key="1">
    <citation type="submission" date="2016-10" db="EMBL/GenBank/DDBJ databases">
        <authorList>
            <person name="de Groot N.N."/>
        </authorList>
    </citation>
    <scope>NUCLEOTIDE SEQUENCE [LARGE SCALE GENOMIC DNA]</scope>
    <source>
        <strain evidence="9 10">CGMCC 1.5070</strain>
    </source>
</reference>